<dbReference type="GeneID" id="85387068"/>
<dbReference type="Proteomes" id="UP001244207">
    <property type="component" value="Unassembled WGS sequence"/>
</dbReference>
<dbReference type="EMBL" id="JAHMHS010000090">
    <property type="protein sequence ID" value="KAK1720293.1"/>
    <property type="molecule type" value="Genomic_DNA"/>
</dbReference>
<dbReference type="AlphaFoldDB" id="A0AAD8UI83"/>
<gene>
    <name evidence="1" type="ORF">BDZ83DRAFT_453942</name>
</gene>
<accession>A0AAD8UI83</accession>
<keyword evidence="2" id="KW-1185">Reference proteome</keyword>
<evidence type="ECO:0000313" key="2">
    <source>
        <dbReference type="Proteomes" id="UP001244207"/>
    </source>
</evidence>
<comment type="caution">
    <text evidence="1">The sequence shown here is derived from an EMBL/GenBank/DDBJ whole genome shotgun (WGS) entry which is preliminary data.</text>
</comment>
<protein>
    <submittedName>
        <fullName evidence="1">Uncharacterized protein</fullName>
    </submittedName>
</protein>
<reference evidence="1" key="1">
    <citation type="submission" date="2021-12" db="EMBL/GenBank/DDBJ databases">
        <title>Comparative genomics, transcriptomics and evolutionary studies reveal genomic signatures of adaptation to plant cell wall in hemibiotrophic fungi.</title>
        <authorList>
            <consortium name="DOE Joint Genome Institute"/>
            <person name="Baroncelli R."/>
            <person name="Diaz J.F."/>
            <person name="Benocci T."/>
            <person name="Peng M."/>
            <person name="Battaglia E."/>
            <person name="Haridas S."/>
            <person name="Andreopoulos W."/>
            <person name="Labutti K."/>
            <person name="Pangilinan J."/>
            <person name="Floch G.L."/>
            <person name="Makela M.R."/>
            <person name="Henrissat B."/>
            <person name="Grigoriev I.V."/>
            <person name="Crouch J.A."/>
            <person name="De Vries R.P."/>
            <person name="Sukno S.A."/>
            <person name="Thon M.R."/>
        </authorList>
    </citation>
    <scope>NUCLEOTIDE SEQUENCE</scope>
    <source>
        <strain evidence="1">CBS 112980</strain>
    </source>
</reference>
<evidence type="ECO:0000313" key="1">
    <source>
        <dbReference type="EMBL" id="KAK1720293.1"/>
    </source>
</evidence>
<proteinExistence type="predicted"/>
<organism evidence="1 2">
    <name type="scientific">Glomerella acutata</name>
    <name type="common">Colletotrichum acutatum</name>
    <dbReference type="NCBI Taxonomy" id="27357"/>
    <lineage>
        <taxon>Eukaryota</taxon>
        <taxon>Fungi</taxon>
        <taxon>Dikarya</taxon>
        <taxon>Ascomycota</taxon>
        <taxon>Pezizomycotina</taxon>
        <taxon>Sordariomycetes</taxon>
        <taxon>Hypocreomycetidae</taxon>
        <taxon>Glomerellales</taxon>
        <taxon>Glomerellaceae</taxon>
        <taxon>Colletotrichum</taxon>
        <taxon>Colletotrichum acutatum species complex</taxon>
    </lineage>
</organism>
<dbReference type="RefSeq" id="XP_060361804.1">
    <property type="nucleotide sequence ID" value="XM_060503169.1"/>
</dbReference>
<sequence length="93" mass="10574">MTCSVGEICGLRPRAANTQPDFGHLVSCFALPRTFRNPSVEDRQVIHRPAMLPISLESRFPLALFPPYHDPQYLLSIDYCPVKLSYRKDIVLS</sequence>
<name>A0AAD8UI83_GLOAC</name>